<comment type="subcellular location">
    <subcellularLocation>
        <location evidence="1">Membrane</location>
        <topology evidence="1">Multi-pass membrane protein</topology>
    </subcellularLocation>
</comment>
<keyword evidence="5 7" id="KW-1133">Transmembrane helix</keyword>
<proteinExistence type="inferred from homology"/>
<accession>A0ABV3Q3E9</accession>
<dbReference type="RefSeq" id="WP_367779273.1">
    <property type="nucleotide sequence ID" value="NZ_JBFMIA010000005.1"/>
</dbReference>
<evidence type="ECO:0000313" key="9">
    <source>
        <dbReference type="Proteomes" id="UP001556040"/>
    </source>
</evidence>
<dbReference type="PANTHER" id="PTHR43337:SF2">
    <property type="entry name" value="XANTHINE_URACIL PERMEASE"/>
    <property type="match status" value="1"/>
</dbReference>
<dbReference type="Proteomes" id="UP001556040">
    <property type="component" value="Unassembled WGS sequence"/>
</dbReference>
<name>A0ABV3Q3E9_9BACL</name>
<comment type="similarity">
    <text evidence="2">Belongs to the nucleobase:cation symporter-2 (NCS2) (TC 2.A.40) family. Azg-like subfamily.</text>
</comment>
<dbReference type="Pfam" id="PF00860">
    <property type="entry name" value="Xan_ur_permease"/>
    <property type="match status" value="1"/>
</dbReference>
<organism evidence="8 9">
    <name type="scientific">Jeotgalibacillus marinus</name>
    <dbReference type="NCBI Taxonomy" id="86667"/>
    <lineage>
        <taxon>Bacteria</taxon>
        <taxon>Bacillati</taxon>
        <taxon>Bacillota</taxon>
        <taxon>Bacilli</taxon>
        <taxon>Bacillales</taxon>
        <taxon>Caryophanaceae</taxon>
        <taxon>Jeotgalibacillus</taxon>
    </lineage>
</organism>
<keyword evidence="4 7" id="KW-0812">Transmembrane</keyword>
<feature type="transmembrane region" description="Helical" evidence="7">
    <location>
        <begin position="196"/>
        <end position="212"/>
    </location>
</feature>
<dbReference type="InterPro" id="IPR045018">
    <property type="entry name" value="Azg-like"/>
</dbReference>
<evidence type="ECO:0000256" key="2">
    <source>
        <dbReference type="ARBA" id="ARBA00005697"/>
    </source>
</evidence>
<feature type="transmembrane region" description="Helical" evidence="7">
    <location>
        <begin position="21"/>
        <end position="43"/>
    </location>
</feature>
<evidence type="ECO:0000256" key="3">
    <source>
        <dbReference type="ARBA" id="ARBA00022448"/>
    </source>
</evidence>
<evidence type="ECO:0000313" key="8">
    <source>
        <dbReference type="EMBL" id="MEW9501789.1"/>
    </source>
</evidence>
<dbReference type="InterPro" id="IPR006043">
    <property type="entry name" value="NCS2"/>
</dbReference>
<keyword evidence="9" id="KW-1185">Reference proteome</keyword>
<protein>
    <submittedName>
        <fullName evidence="8">NCS2 family permease</fullName>
    </submittedName>
</protein>
<feature type="transmembrane region" description="Helical" evidence="7">
    <location>
        <begin position="76"/>
        <end position="96"/>
    </location>
</feature>
<feature type="transmembrane region" description="Helical" evidence="7">
    <location>
        <begin position="170"/>
        <end position="189"/>
    </location>
</feature>
<feature type="transmembrane region" description="Helical" evidence="7">
    <location>
        <begin position="409"/>
        <end position="427"/>
    </location>
</feature>
<comment type="caution">
    <text evidence="8">The sequence shown here is derived from an EMBL/GenBank/DDBJ whole genome shotgun (WGS) entry which is preliminary data.</text>
</comment>
<feature type="transmembrane region" description="Helical" evidence="7">
    <location>
        <begin position="133"/>
        <end position="150"/>
    </location>
</feature>
<sequence length="430" mass="46434">MKVVERMFGLTSHQTSFKQEVMAGVVGFFTIVYIVAVNALILSESGMPFEGAVIATIATCALGCIMMAFIGNTPIILVPGMGINAMFTYTLVHAMGFTWQEALGIVAISGVLLIVVAFTKLSTILSEAIPQSLKDAITIGLGFFLLLIGLEKGSLVTQGDHSLIAIGDFAEPAAIATILTFLVAIVLFVKNVPGHFLWTILFGTALAFIMNIEPSNATQISVTSESVVWFQLSFEKWLEIPFWIGIFSLTMVLVFENIGLIHGHVSFIKRPEAFSRSLKANALSVLSSGFLGTSPTVATVESTAAMAAGGRTGLTALTTGVLFIASALFIPYMGFIPDHAIAPILIIIGILMIQHMKHLNLEDFTESIPAIMLIVMIPFTFSIADGIAIGFILYPFIKFITGKAKEVTKTLYIIAGLFLLYFILHFMPFI</sequence>
<feature type="transmembrane region" description="Helical" evidence="7">
    <location>
        <begin position="282"/>
        <end position="300"/>
    </location>
</feature>
<reference evidence="8 9" key="1">
    <citation type="journal article" date="1979" name="Int. J. Syst. Evol. Microbiol.">
        <title>Bacillus globisporus subsp. marinus subsp. nov.</title>
        <authorList>
            <person name="Liu H."/>
        </authorList>
    </citation>
    <scope>NUCLEOTIDE SEQUENCE [LARGE SCALE GENOMIC DNA]</scope>
    <source>
        <strain evidence="8 9">DSM 1297</strain>
    </source>
</reference>
<keyword evidence="3" id="KW-0813">Transport</keyword>
<evidence type="ECO:0000256" key="7">
    <source>
        <dbReference type="SAM" id="Phobius"/>
    </source>
</evidence>
<dbReference type="PANTHER" id="PTHR43337">
    <property type="entry name" value="XANTHINE/URACIL PERMEASE C887.17-RELATED"/>
    <property type="match status" value="1"/>
</dbReference>
<evidence type="ECO:0000256" key="6">
    <source>
        <dbReference type="ARBA" id="ARBA00023136"/>
    </source>
</evidence>
<feature type="transmembrane region" description="Helical" evidence="7">
    <location>
        <begin position="49"/>
        <end position="69"/>
    </location>
</feature>
<feature type="transmembrane region" description="Helical" evidence="7">
    <location>
        <begin position="312"/>
        <end position="333"/>
    </location>
</feature>
<feature type="transmembrane region" description="Helical" evidence="7">
    <location>
        <begin position="102"/>
        <end position="121"/>
    </location>
</feature>
<feature type="transmembrane region" description="Helical" evidence="7">
    <location>
        <begin position="240"/>
        <end position="261"/>
    </location>
</feature>
<evidence type="ECO:0000256" key="5">
    <source>
        <dbReference type="ARBA" id="ARBA00022989"/>
    </source>
</evidence>
<evidence type="ECO:0000256" key="1">
    <source>
        <dbReference type="ARBA" id="ARBA00004141"/>
    </source>
</evidence>
<keyword evidence="6 7" id="KW-0472">Membrane</keyword>
<dbReference type="EMBL" id="JBFMIA010000005">
    <property type="protein sequence ID" value="MEW9501789.1"/>
    <property type="molecule type" value="Genomic_DNA"/>
</dbReference>
<evidence type="ECO:0000256" key="4">
    <source>
        <dbReference type="ARBA" id="ARBA00022692"/>
    </source>
</evidence>
<feature type="transmembrane region" description="Helical" evidence="7">
    <location>
        <begin position="340"/>
        <end position="356"/>
    </location>
</feature>
<gene>
    <name evidence="8" type="ORF">AB1471_08230</name>
</gene>
<feature type="transmembrane region" description="Helical" evidence="7">
    <location>
        <begin position="368"/>
        <end position="397"/>
    </location>
</feature>